<dbReference type="PANTHER" id="PTHR35811:SF1">
    <property type="entry name" value="HTH OST-TYPE DOMAIN-CONTAINING PROTEIN"/>
    <property type="match status" value="1"/>
</dbReference>
<reference evidence="2 3" key="1">
    <citation type="submission" date="2017-06" db="EMBL/GenBank/DDBJ databases">
        <title>Genome sequencing of cyanobaciteial culture collection at National Institute for Environmental Studies (NIES).</title>
        <authorList>
            <person name="Hirose Y."/>
            <person name="Shimura Y."/>
            <person name="Fujisawa T."/>
            <person name="Nakamura Y."/>
            <person name="Kawachi M."/>
        </authorList>
    </citation>
    <scope>NUCLEOTIDE SEQUENCE [LARGE SCALE GENOMIC DNA]</scope>
    <source>
        <strain evidence="2 3">NIES-2135</strain>
    </source>
</reference>
<dbReference type="EMBL" id="AP018203">
    <property type="protein sequence ID" value="BAY56744.1"/>
    <property type="molecule type" value="Genomic_DNA"/>
</dbReference>
<evidence type="ECO:0000313" key="2">
    <source>
        <dbReference type="EMBL" id="BAY56744.1"/>
    </source>
</evidence>
<organism evidence="2 3">
    <name type="scientific">Leptolyngbya boryana NIES-2135</name>
    <dbReference type="NCBI Taxonomy" id="1973484"/>
    <lineage>
        <taxon>Bacteria</taxon>
        <taxon>Bacillati</taxon>
        <taxon>Cyanobacteriota</taxon>
        <taxon>Cyanophyceae</taxon>
        <taxon>Leptolyngbyales</taxon>
        <taxon>Leptolyngbyaceae</taxon>
        <taxon>Leptolyngbya group</taxon>
        <taxon>Leptolyngbya</taxon>
    </lineage>
</organism>
<sequence length="285" mass="31753">MGILILSTVERTFVGERKLRDDRLAVLIDADNATASLIEPLMEEIAKYGTANVKRIYGDWTKPNLGGWKEKLHIYAIQPIQQYSYTSGKNATDSALIIDAMDLLYTGHFDGFCLVSSDSDFTRLACRLRESGLFVYGFGRKQTPIPFQKACDKFTYTEILVGHEVSEAIAESKNGQVQSSKNEHFKKAADLEKENPSSRTAKLQQDKKLINLLQRAYEAAAGEDGLANLGAFGSQINKISPSFDSRNYEYSKLGALIRDVGLFEIQEVPSEHNPVVKVVYVKLKG</sequence>
<dbReference type="InterPro" id="IPR025605">
    <property type="entry name" value="OST-HTH/LOTUS_dom"/>
</dbReference>
<dbReference type="CDD" id="cd11297">
    <property type="entry name" value="PIN_LabA-like_N_1"/>
    <property type="match status" value="1"/>
</dbReference>
<evidence type="ECO:0000259" key="1">
    <source>
        <dbReference type="PROSITE" id="PS51644"/>
    </source>
</evidence>
<dbReference type="Pfam" id="PF12872">
    <property type="entry name" value="OST-HTH"/>
    <property type="match status" value="1"/>
</dbReference>
<dbReference type="InterPro" id="IPR021139">
    <property type="entry name" value="NYN"/>
</dbReference>
<dbReference type="AlphaFoldDB" id="A0A1Z4JJ53"/>
<dbReference type="Gene3D" id="3.40.50.1010">
    <property type="entry name" value="5'-nuclease"/>
    <property type="match status" value="1"/>
</dbReference>
<keyword evidence="3" id="KW-1185">Reference proteome</keyword>
<evidence type="ECO:0000313" key="3">
    <source>
        <dbReference type="Proteomes" id="UP000217895"/>
    </source>
</evidence>
<proteinExistence type="predicted"/>
<dbReference type="Pfam" id="PF01936">
    <property type="entry name" value="NYN"/>
    <property type="match status" value="1"/>
</dbReference>
<dbReference type="PANTHER" id="PTHR35811">
    <property type="entry name" value="SLR1870 PROTEIN"/>
    <property type="match status" value="1"/>
</dbReference>
<accession>A0A1Z4JJ53</accession>
<dbReference type="InterPro" id="IPR041966">
    <property type="entry name" value="LOTUS-like"/>
</dbReference>
<dbReference type="PROSITE" id="PS51644">
    <property type="entry name" value="HTH_OST"/>
    <property type="match status" value="1"/>
</dbReference>
<gene>
    <name evidence="2" type="ORF">NIES2135_35800</name>
</gene>
<dbReference type="Gene3D" id="3.30.420.610">
    <property type="entry name" value="LOTUS domain-like"/>
    <property type="match status" value="1"/>
</dbReference>
<name>A0A1Z4JJ53_LEPBY</name>
<dbReference type="Proteomes" id="UP000217895">
    <property type="component" value="Chromosome"/>
</dbReference>
<feature type="domain" description="HTH OST-type" evidence="1">
    <location>
        <begin position="205"/>
        <end position="280"/>
    </location>
</feature>
<dbReference type="GO" id="GO:0004540">
    <property type="term" value="F:RNA nuclease activity"/>
    <property type="evidence" value="ECO:0007669"/>
    <property type="project" value="InterPro"/>
</dbReference>
<dbReference type="CDD" id="cd10146">
    <property type="entry name" value="LabA_like_C"/>
    <property type="match status" value="1"/>
</dbReference>
<protein>
    <recommendedName>
        <fullName evidence="1">HTH OST-type domain-containing protein</fullName>
    </recommendedName>
</protein>